<dbReference type="SMART" id="SM01321">
    <property type="entry name" value="Y1_Tnp"/>
    <property type="match status" value="1"/>
</dbReference>
<dbReference type="PANTHER" id="PTHR36966:SF1">
    <property type="entry name" value="REP-ASSOCIATED TYROSINE TRANSPOSASE"/>
    <property type="match status" value="1"/>
</dbReference>
<dbReference type="GO" id="GO:0006313">
    <property type="term" value="P:DNA transposition"/>
    <property type="evidence" value="ECO:0007669"/>
    <property type="project" value="InterPro"/>
</dbReference>
<sequence>MDGKFKNKYRIASTRLPNWDYANNGFYFITICTDDREHHFGEVRNGYIFLNKIGEVVNNFWLEIPHHFLFIGLDEFVVMPNHVHGILVIDRDFIADSDDEYKLFPTESVAFSDATVETLQCNVSTDERDKRGENAHAKHEFYSKISPQSGSLSTVIRSYKSVCSKTIHKNFDKNFV</sequence>
<organism evidence="2 3">
    <name type="scientific">Candidatus Uhrbacteria bacterium GW2011_GWF2_44_350</name>
    <dbReference type="NCBI Taxonomy" id="1619000"/>
    <lineage>
        <taxon>Bacteria</taxon>
        <taxon>Candidatus Uhriibacteriota</taxon>
    </lineage>
</organism>
<dbReference type="AlphaFoldDB" id="A0A0G1LRC4"/>
<evidence type="ECO:0000313" key="2">
    <source>
        <dbReference type="EMBL" id="KKT71352.1"/>
    </source>
</evidence>
<dbReference type="InterPro" id="IPR036515">
    <property type="entry name" value="Transposase_17_sf"/>
</dbReference>
<protein>
    <recommendedName>
        <fullName evidence="1">Transposase IS200-like domain-containing protein</fullName>
    </recommendedName>
</protein>
<evidence type="ECO:0000313" key="3">
    <source>
        <dbReference type="Proteomes" id="UP000034154"/>
    </source>
</evidence>
<dbReference type="InterPro" id="IPR052715">
    <property type="entry name" value="RAYT_transposase"/>
</dbReference>
<name>A0A0G1LRC4_9BACT</name>
<reference evidence="2 3" key="1">
    <citation type="journal article" date="2015" name="Nature">
        <title>rRNA introns, odd ribosomes, and small enigmatic genomes across a large radiation of phyla.</title>
        <authorList>
            <person name="Brown C.T."/>
            <person name="Hug L.A."/>
            <person name="Thomas B.C."/>
            <person name="Sharon I."/>
            <person name="Castelle C.J."/>
            <person name="Singh A."/>
            <person name="Wilkins M.J."/>
            <person name="Williams K.H."/>
            <person name="Banfield J.F."/>
        </authorList>
    </citation>
    <scope>NUCLEOTIDE SEQUENCE [LARGE SCALE GENOMIC DNA]</scope>
</reference>
<dbReference type="Proteomes" id="UP000034154">
    <property type="component" value="Unassembled WGS sequence"/>
</dbReference>
<proteinExistence type="predicted"/>
<accession>A0A0G1LRC4</accession>
<evidence type="ECO:0000259" key="1">
    <source>
        <dbReference type="SMART" id="SM01321"/>
    </source>
</evidence>
<dbReference type="InterPro" id="IPR002686">
    <property type="entry name" value="Transposase_17"/>
</dbReference>
<dbReference type="PANTHER" id="PTHR36966">
    <property type="entry name" value="REP-ASSOCIATED TYROSINE TRANSPOSASE"/>
    <property type="match status" value="1"/>
</dbReference>
<gene>
    <name evidence="2" type="ORF">UW63_C0019G0007</name>
</gene>
<dbReference type="SUPFAM" id="SSF143422">
    <property type="entry name" value="Transposase IS200-like"/>
    <property type="match status" value="1"/>
</dbReference>
<dbReference type="Gene3D" id="3.30.70.1290">
    <property type="entry name" value="Transposase IS200-like"/>
    <property type="match status" value="1"/>
</dbReference>
<dbReference type="GO" id="GO:0004803">
    <property type="term" value="F:transposase activity"/>
    <property type="evidence" value="ECO:0007669"/>
    <property type="project" value="InterPro"/>
</dbReference>
<feature type="domain" description="Transposase IS200-like" evidence="1">
    <location>
        <begin position="22"/>
        <end position="170"/>
    </location>
</feature>
<dbReference type="EMBL" id="LCJB01000019">
    <property type="protein sequence ID" value="KKT71352.1"/>
    <property type="molecule type" value="Genomic_DNA"/>
</dbReference>
<comment type="caution">
    <text evidence="2">The sequence shown here is derived from an EMBL/GenBank/DDBJ whole genome shotgun (WGS) entry which is preliminary data.</text>
</comment>
<dbReference type="GO" id="GO:0043565">
    <property type="term" value="F:sequence-specific DNA binding"/>
    <property type="evidence" value="ECO:0007669"/>
    <property type="project" value="TreeGrafter"/>
</dbReference>
<dbReference type="PATRIC" id="fig|1619000.3.peg.378"/>